<proteinExistence type="predicted"/>
<accession>A0A9R0D2B9</accession>
<feature type="signal peptide" evidence="1">
    <location>
        <begin position="1"/>
        <end position="27"/>
    </location>
</feature>
<dbReference type="GeneID" id="118267729"/>
<gene>
    <name evidence="3" type="primary">LOC118267729</name>
</gene>
<keyword evidence="2" id="KW-1185">Reference proteome</keyword>
<sequence>MYYIVNSISCLKSLVLVLCLLTVAIHCMKIIPERGSITYVDDKYFYNASLSVRRNGKRGEYIVNVDLFGKHTIGNNVTIDIIFYEYLHNEFRRSFVEMHFKTCDMIQKDPFVGLIIRKSGLVTCPIPAGKISLKSMSLDVELPSVWPFEKGKGEMIATDNANGKMMIRGELVLTFKQK</sequence>
<organism evidence="2 3">
    <name type="scientific">Spodoptera frugiperda</name>
    <name type="common">Fall armyworm</name>
    <dbReference type="NCBI Taxonomy" id="7108"/>
    <lineage>
        <taxon>Eukaryota</taxon>
        <taxon>Metazoa</taxon>
        <taxon>Ecdysozoa</taxon>
        <taxon>Arthropoda</taxon>
        <taxon>Hexapoda</taxon>
        <taxon>Insecta</taxon>
        <taxon>Pterygota</taxon>
        <taxon>Neoptera</taxon>
        <taxon>Endopterygota</taxon>
        <taxon>Lepidoptera</taxon>
        <taxon>Glossata</taxon>
        <taxon>Ditrysia</taxon>
        <taxon>Noctuoidea</taxon>
        <taxon>Noctuidae</taxon>
        <taxon>Amphipyrinae</taxon>
        <taxon>Spodoptera</taxon>
    </lineage>
</organism>
<dbReference type="AlphaFoldDB" id="A0A9R0D2B9"/>
<evidence type="ECO:0000313" key="2">
    <source>
        <dbReference type="Proteomes" id="UP000829999"/>
    </source>
</evidence>
<evidence type="ECO:0000256" key="1">
    <source>
        <dbReference type="SAM" id="SignalP"/>
    </source>
</evidence>
<reference evidence="3" key="1">
    <citation type="submission" date="2025-08" db="UniProtKB">
        <authorList>
            <consortium name="RefSeq"/>
        </authorList>
    </citation>
    <scope>IDENTIFICATION</scope>
    <source>
        <tissue evidence="3">Whole larval tissue</tissue>
    </source>
</reference>
<evidence type="ECO:0000313" key="3">
    <source>
        <dbReference type="RefSeq" id="XP_035437778.2"/>
    </source>
</evidence>
<keyword evidence="1" id="KW-0732">Signal</keyword>
<dbReference type="OrthoDB" id="7116894at2759"/>
<protein>
    <submittedName>
        <fullName evidence="3">Uncharacterized protein LOC118267729 isoform X1</fullName>
    </submittedName>
</protein>
<feature type="chain" id="PRO_5040164323" evidence="1">
    <location>
        <begin position="28"/>
        <end position="178"/>
    </location>
</feature>
<name>A0A9R0D2B9_SPOFR</name>
<dbReference type="Proteomes" id="UP000829999">
    <property type="component" value="Chromosome 6"/>
</dbReference>
<dbReference type="RefSeq" id="XP_035437778.2">
    <property type="nucleotide sequence ID" value="XM_035581885.2"/>
</dbReference>